<comment type="caution">
    <text evidence="1">The sequence shown here is derived from an EMBL/GenBank/DDBJ whole genome shotgun (WGS) entry which is preliminary data.</text>
</comment>
<sequence>MFSCSAAEGQKFQEEVIRVSEIIENLGTNPIKESLIKEAEKK</sequence>
<reference evidence="1" key="1">
    <citation type="journal article" date="2014" name="Front. Microbiol.">
        <title>High frequency of phylogenetically diverse reductive dehalogenase-homologous genes in deep subseafloor sedimentary metagenomes.</title>
        <authorList>
            <person name="Kawai M."/>
            <person name="Futagami T."/>
            <person name="Toyoda A."/>
            <person name="Takaki Y."/>
            <person name="Nishi S."/>
            <person name="Hori S."/>
            <person name="Arai W."/>
            <person name="Tsubouchi T."/>
            <person name="Morono Y."/>
            <person name="Uchiyama I."/>
            <person name="Ito T."/>
            <person name="Fujiyama A."/>
            <person name="Inagaki F."/>
            <person name="Takami H."/>
        </authorList>
    </citation>
    <scope>NUCLEOTIDE SEQUENCE</scope>
    <source>
        <strain evidence="1">Expedition CK06-06</strain>
    </source>
</reference>
<gene>
    <name evidence="1" type="ORF">S01H4_65901</name>
</gene>
<proteinExistence type="predicted"/>
<dbReference type="AlphaFoldDB" id="X1FKL2"/>
<accession>X1FKL2</accession>
<dbReference type="EMBL" id="BART01040531">
    <property type="protein sequence ID" value="GAH29919.1"/>
    <property type="molecule type" value="Genomic_DNA"/>
</dbReference>
<name>X1FKL2_9ZZZZ</name>
<evidence type="ECO:0000313" key="1">
    <source>
        <dbReference type="EMBL" id="GAH29919.1"/>
    </source>
</evidence>
<feature type="non-terminal residue" evidence="1">
    <location>
        <position position="42"/>
    </location>
</feature>
<organism evidence="1">
    <name type="scientific">marine sediment metagenome</name>
    <dbReference type="NCBI Taxonomy" id="412755"/>
    <lineage>
        <taxon>unclassified sequences</taxon>
        <taxon>metagenomes</taxon>
        <taxon>ecological metagenomes</taxon>
    </lineage>
</organism>
<protein>
    <submittedName>
        <fullName evidence="1">Uncharacterized protein</fullName>
    </submittedName>
</protein>